<dbReference type="SMART" id="SM00176">
    <property type="entry name" value="RAN"/>
    <property type="match status" value="1"/>
</dbReference>
<organism evidence="8 9">
    <name type="scientific">Acanthamoeba castellanii (strain ATCC 30010 / Neff)</name>
    <dbReference type="NCBI Taxonomy" id="1257118"/>
    <lineage>
        <taxon>Eukaryota</taxon>
        <taxon>Amoebozoa</taxon>
        <taxon>Discosea</taxon>
        <taxon>Longamoebia</taxon>
        <taxon>Centramoebida</taxon>
        <taxon>Acanthamoebidae</taxon>
        <taxon>Acanthamoeba</taxon>
    </lineage>
</organism>
<dbReference type="PANTHER" id="PTHR47981:SF39">
    <property type="entry name" value="RAS-RELATED PROTEIN RAB"/>
    <property type="match status" value="1"/>
</dbReference>
<dbReference type="PRINTS" id="PR00449">
    <property type="entry name" value="RASTRNSFRMNG"/>
</dbReference>
<dbReference type="PROSITE" id="PS51419">
    <property type="entry name" value="RAB"/>
    <property type="match status" value="1"/>
</dbReference>
<dbReference type="GO" id="GO:0003924">
    <property type="term" value="F:GTPase activity"/>
    <property type="evidence" value="ECO:0007669"/>
    <property type="project" value="UniProtKB-UniRule"/>
</dbReference>
<dbReference type="GO" id="GO:0005802">
    <property type="term" value="C:trans-Golgi network"/>
    <property type="evidence" value="ECO:0007669"/>
    <property type="project" value="UniProtKB-UniRule"/>
</dbReference>
<dbReference type="AlphaFoldDB" id="L8HHC7"/>
<dbReference type="OMA" id="FCKEGGF"/>
<evidence type="ECO:0000256" key="2">
    <source>
        <dbReference type="ARBA" id="ARBA00022741"/>
    </source>
</evidence>
<dbReference type="VEuPathDB" id="AmoebaDB:ACA1_109750"/>
<accession>L8HHC7</accession>
<keyword evidence="2 6" id="KW-0547">Nucleotide-binding</keyword>
<comment type="similarity">
    <text evidence="1 6">Belongs to the small GTPase superfamily. Rab family.</text>
</comment>
<dbReference type="KEGG" id="acan:ACA1_109750"/>
<dbReference type="PANTHER" id="PTHR47981">
    <property type="entry name" value="RAB FAMILY"/>
    <property type="match status" value="1"/>
</dbReference>
<dbReference type="InterPro" id="IPR005225">
    <property type="entry name" value="Small_GTP-bd"/>
</dbReference>
<evidence type="ECO:0000256" key="5">
    <source>
        <dbReference type="ARBA" id="ARBA00023289"/>
    </source>
</evidence>
<comment type="function">
    <text evidence="6">The small GTPases Rab are key regulators in vesicle trafficking.</text>
</comment>
<dbReference type="OrthoDB" id="245989at2759"/>
<dbReference type="SMART" id="SM00175">
    <property type="entry name" value="RAB"/>
    <property type="match status" value="1"/>
</dbReference>
<dbReference type="NCBIfam" id="TIGR00231">
    <property type="entry name" value="small_GTP"/>
    <property type="match status" value="1"/>
</dbReference>
<dbReference type="GO" id="GO:0045335">
    <property type="term" value="C:phagocytic vesicle"/>
    <property type="evidence" value="ECO:0007669"/>
    <property type="project" value="TreeGrafter"/>
</dbReference>
<dbReference type="EMBL" id="KB007806">
    <property type="protein sequence ID" value="ELR24994.1"/>
    <property type="molecule type" value="Genomic_DNA"/>
</dbReference>
<dbReference type="SMART" id="SM00173">
    <property type="entry name" value="RAS"/>
    <property type="match status" value="1"/>
</dbReference>
<evidence type="ECO:0000256" key="4">
    <source>
        <dbReference type="ARBA" id="ARBA00023288"/>
    </source>
</evidence>
<feature type="region of interest" description="Disordered" evidence="7">
    <location>
        <begin position="180"/>
        <end position="216"/>
    </location>
</feature>
<dbReference type="GO" id="GO:0005770">
    <property type="term" value="C:late endosome"/>
    <property type="evidence" value="ECO:0007669"/>
    <property type="project" value="TreeGrafter"/>
</dbReference>
<evidence type="ECO:0000313" key="8">
    <source>
        <dbReference type="EMBL" id="ELR24994.1"/>
    </source>
</evidence>
<evidence type="ECO:0000256" key="7">
    <source>
        <dbReference type="SAM" id="MobiDB-lite"/>
    </source>
</evidence>
<dbReference type="RefSeq" id="XP_004357149.1">
    <property type="nucleotide sequence ID" value="XM_004357093.1"/>
</dbReference>
<keyword evidence="6" id="KW-0472">Membrane</keyword>
<dbReference type="InterPro" id="IPR001806">
    <property type="entry name" value="Small_GTPase"/>
</dbReference>
<dbReference type="SUPFAM" id="SSF52540">
    <property type="entry name" value="P-loop containing nucleoside triphosphate hydrolases"/>
    <property type="match status" value="1"/>
</dbReference>
<keyword evidence="5 6" id="KW-0636">Prenylation</keyword>
<evidence type="ECO:0000313" key="9">
    <source>
        <dbReference type="Proteomes" id="UP000011083"/>
    </source>
</evidence>
<keyword evidence="3 6" id="KW-0342">GTP-binding</keyword>
<dbReference type="GO" id="GO:0008333">
    <property type="term" value="P:endosome to lysosome transport"/>
    <property type="evidence" value="ECO:0007669"/>
    <property type="project" value="TreeGrafter"/>
</dbReference>
<dbReference type="GeneID" id="14926032"/>
<keyword evidence="4 6" id="KW-0449">Lipoprotein</keyword>
<dbReference type="GO" id="GO:0016020">
    <property type="term" value="C:membrane"/>
    <property type="evidence" value="ECO:0007669"/>
    <property type="project" value="UniProtKB-SubCell"/>
</dbReference>
<dbReference type="FunFam" id="3.40.50.300:FF:000222">
    <property type="entry name" value="RAB32, member RAS oncogene family"/>
    <property type="match status" value="1"/>
</dbReference>
<dbReference type="GO" id="GO:0005525">
    <property type="term" value="F:GTP binding"/>
    <property type="evidence" value="ECO:0007669"/>
    <property type="project" value="UniProtKB-UniRule"/>
</dbReference>
<proteinExistence type="inferred from homology"/>
<gene>
    <name evidence="8" type="ORF">ACA1_109750</name>
</gene>
<protein>
    <recommendedName>
        <fullName evidence="6">Ras-related protein Rab</fullName>
    </recommendedName>
</protein>
<reference evidence="8 9" key="1">
    <citation type="journal article" date="2013" name="Genome Biol.">
        <title>Genome of Acanthamoeba castellanii highlights extensive lateral gene transfer and early evolution of tyrosine kinase signaling.</title>
        <authorList>
            <person name="Clarke M."/>
            <person name="Lohan A.J."/>
            <person name="Liu B."/>
            <person name="Lagkouvardos I."/>
            <person name="Roy S."/>
            <person name="Zafar N."/>
            <person name="Bertelli C."/>
            <person name="Schilde C."/>
            <person name="Kianianmomeni A."/>
            <person name="Burglin T.R."/>
            <person name="Frech C."/>
            <person name="Turcotte B."/>
            <person name="Kopec K.O."/>
            <person name="Synnott J.M."/>
            <person name="Choo C."/>
            <person name="Paponov I."/>
            <person name="Finkler A."/>
            <person name="Soon Heng Tan C."/>
            <person name="Hutchins A.P."/>
            <person name="Weinmeier T."/>
            <person name="Rattei T."/>
            <person name="Chu J.S."/>
            <person name="Gimenez G."/>
            <person name="Irimia M."/>
            <person name="Rigden D.J."/>
            <person name="Fitzpatrick D.A."/>
            <person name="Lorenzo-Morales J."/>
            <person name="Bateman A."/>
            <person name="Chiu C.H."/>
            <person name="Tang P."/>
            <person name="Hegemann P."/>
            <person name="Fromm H."/>
            <person name="Raoult D."/>
            <person name="Greub G."/>
            <person name="Miranda-Saavedra D."/>
            <person name="Chen N."/>
            <person name="Nash P."/>
            <person name="Ginger M.L."/>
            <person name="Horn M."/>
            <person name="Schaap P."/>
            <person name="Caler L."/>
            <person name="Loftus B."/>
        </authorList>
    </citation>
    <scope>NUCLEOTIDE SEQUENCE [LARGE SCALE GENOMIC DNA]</scope>
    <source>
        <strain evidence="8 9">Neff</strain>
    </source>
</reference>
<evidence type="ECO:0000256" key="1">
    <source>
        <dbReference type="ARBA" id="ARBA00006270"/>
    </source>
</evidence>
<evidence type="ECO:0000256" key="6">
    <source>
        <dbReference type="RuleBase" id="RU367128"/>
    </source>
</evidence>
<dbReference type="CDD" id="cd04107">
    <property type="entry name" value="Rab32_Rab38"/>
    <property type="match status" value="1"/>
</dbReference>
<name>L8HHC7_ACACF</name>
<comment type="subcellular location">
    <subcellularLocation>
        <location evidence="6">Membrane</location>
        <topology evidence="6">Lipid-anchor</topology>
    </subcellularLocation>
</comment>
<dbReference type="InterPro" id="IPR027417">
    <property type="entry name" value="P-loop_NTPase"/>
</dbReference>
<dbReference type="SMART" id="SM00174">
    <property type="entry name" value="RHO"/>
    <property type="match status" value="1"/>
</dbReference>
<evidence type="ECO:0000256" key="3">
    <source>
        <dbReference type="ARBA" id="ARBA00023134"/>
    </source>
</evidence>
<sequence>MGEEGVSEYLYKVLVVGDMGTGKTAIIRRYVNNMYSDSYKSTIGVDFALKEINWDSKTLVRLQLWDIAGQERYGNMTRVYYKEAVGAFVVFDITRNSSFEAVKKWKQDIDSKVTLHDQPIPVVLLANKCDLVKNPCNEEVMNEYCREHGFAAWFTTSAKENVNVDEAVTALVSAISKRTGGTGGAAAAPAPSQQQENIKVAGGQPAADNKSSDCSC</sequence>
<keyword evidence="9" id="KW-1185">Reference proteome</keyword>
<dbReference type="GO" id="GO:0090385">
    <property type="term" value="P:phagosome-lysosome fusion"/>
    <property type="evidence" value="ECO:0007669"/>
    <property type="project" value="TreeGrafter"/>
</dbReference>
<dbReference type="Proteomes" id="UP000011083">
    <property type="component" value="Unassembled WGS sequence"/>
</dbReference>
<dbReference type="GO" id="GO:0005764">
    <property type="term" value="C:lysosome"/>
    <property type="evidence" value="ECO:0007669"/>
    <property type="project" value="TreeGrafter"/>
</dbReference>
<dbReference type="Gene3D" id="3.40.50.300">
    <property type="entry name" value="P-loop containing nucleotide triphosphate hydrolases"/>
    <property type="match status" value="1"/>
</dbReference>
<dbReference type="PROSITE" id="PS51421">
    <property type="entry name" value="RAS"/>
    <property type="match status" value="1"/>
</dbReference>
<dbReference type="InterPro" id="IPR030697">
    <property type="entry name" value="Rab29/Rab38/Rab32"/>
</dbReference>
<dbReference type="Pfam" id="PF00071">
    <property type="entry name" value="Ras"/>
    <property type="match status" value="1"/>
</dbReference>